<reference evidence="2 3" key="2">
    <citation type="submission" date="2017-08" db="EMBL/GenBank/DDBJ databases">
        <title>WGS of novel Burkholderia cepaca complex species.</title>
        <authorList>
            <person name="Lipuma J."/>
            <person name="Spilker T."/>
        </authorList>
    </citation>
    <scope>NUCLEOTIDE SEQUENCE [LARGE SCALE GENOMIC DNA]</scope>
    <source>
        <strain evidence="2 3">AU17325</strain>
    </source>
</reference>
<comment type="caution">
    <text evidence="2">The sequence shown here is derived from an EMBL/GenBank/DDBJ whole genome shotgun (WGS) entry which is preliminary data.</text>
</comment>
<feature type="domain" description="DUF7716" evidence="1">
    <location>
        <begin position="137"/>
        <end position="225"/>
    </location>
</feature>
<organism evidence="2 3">
    <name type="scientific">Burkholderia aenigmatica</name>
    <dbReference type="NCBI Taxonomy" id="2015348"/>
    <lineage>
        <taxon>Bacteria</taxon>
        <taxon>Pseudomonadati</taxon>
        <taxon>Pseudomonadota</taxon>
        <taxon>Betaproteobacteria</taxon>
        <taxon>Burkholderiales</taxon>
        <taxon>Burkholderiaceae</taxon>
        <taxon>Burkholderia</taxon>
        <taxon>Burkholderia cepacia complex</taxon>
    </lineage>
</organism>
<reference evidence="3" key="1">
    <citation type="submission" date="2017-06" db="EMBL/GenBank/DDBJ databases">
        <authorList>
            <person name="LiPuma J."/>
            <person name="Spilker T."/>
        </authorList>
    </citation>
    <scope>NUCLEOTIDE SEQUENCE [LARGE SCALE GENOMIC DNA]</scope>
    <source>
        <strain evidence="3">AU17325</strain>
    </source>
</reference>
<gene>
    <name evidence="2" type="ORF">CFB84_02035</name>
</gene>
<dbReference type="Proteomes" id="UP000214600">
    <property type="component" value="Unassembled WGS sequence"/>
</dbReference>
<accession>A0A228J3X3</accession>
<name>A0A228J3X3_9BURK</name>
<evidence type="ECO:0000313" key="3">
    <source>
        <dbReference type="Proteomes" id="UP000214600"/>
    </source>
</evidence>
<dbReference type="AlphaFoldDB" id="A0A228J3X3"/>
<evidence type="ECO:0000313" key="2">
    <source>
        <dbReference type="EMBL" id="OXI49541.1"/>
    </source>
</evidence>
<dbReference type="Pfam" id="PF24832">
    <property type="entry name" value="DUF7716"/>
    <property type="match status" value="1"/>
</dbReference>
<dbReference type="InterPro" id="IPR056133">
    <property type="entry name" value="DUF7716"/>
</dbReference>
<dbReference type="OrthoDB" id="3035902at2"/>
<dbReference type="RefSeq" id="WP_089449803.1">
    <property type="nucleotide sequence ID" value="NZ_NKFA01000002.1"/>
</dbReference>
<protein>
    <recommendedName>
        <fullName evidence="1">DUF7716 domain-containing protein</fullName>
    </recommendedName>
</protein>
<dbReference type="EMBL" id="NKFA01000002">
    <property type="protein sequence ID" value="OXI49541.1"/>
    <property type="molecule type" value="Genomic_DNA"/>
</dbReference>
<evidence type="ECO:0000259" key="1">
    <source>
        <dbReference type="Pfam" id="PF24832"/>
    </source>
</evidence>
<proteinExistence type="predicted"/>
<sequence>MSARQTFRKALMLLDRGMTDRGEAALCLALTEAEQEGDRVALVQSLVALGELLCETSRGVSARPFLARALAAAGDTDADLLAVERDKAEQWLARIECERIGLQIRGPEDFKHRTFTLAEFIAVVRAKAERRERYDPAWLYDVYGKDGDAALHPQQTIYIGDTVQVDDEDREIYPERVAELGYVFQYSCEHFQDVVDLAYRQKPDASIEDVVRCLNHFDRHDDFLDLSPNGMQSRA</sequence>